<dbReference type="Pfam" id="PF00781">
    <property type="entry name" value="DAGK_cat"/>
    <property type="match status" value="1"/>
</dbReference>
<dbReference type="PANTHER" id="PTHR12358">
    <property type="entry name" value="SPHINGOSINE KINASE"/>
    <property type="match status" value="1"/>
</dbReference>
<evidence type="ECO:0000256" key="6">
    <source>
        <dbReference type="ARBA" id="ARBA00022840"/>
    </source>
</evidence>
<evidence type="ECO:0000259" key="9">
    <source>
        <dbReference type="PROSITE" id="PS50146"/>
    </source>
</evidence>
<keyword evidence="3" id="KW-0808">Transferase</keyword>
<dbReference type="GO" id="GO:0005524">
    <property type="term" value="F:ATP binding"/>
    <property type="evidence" value="ECO:0007669"/>
    <property type="project" value="UniProtKB-KW"/>
</dbReference>
<dbReference type="RefSeq" id="WP_071894411.1">
    <property type="nucleotide sequence ID" value="NZ_BAAARH010000013.1"/>
</dbReference>
<dbReference type="Pfam" id="PF19279">
    <property type="entry name" value="YegS_C"/>
    <property type="match status" value="1"/>
</dbReference>
<dbReference type="Gene3D" id="3.40.50.10330">
    <property type="entry name" value="Probable inorganic polyphosphate/atp-NAD kinase, domain 1"/>
    <property type="match status" value="1"/>
</dbReference>
<evidence type="ECO:0000256" key="5">
    <source>
        <dbReference type="ARBA" id="ARBA00022777"/>
    </source>
</evidence>
<evidence type="ECO:0000256" key="2">
    <source>
        <dbReference type="ARBA" id="ARBA00005983"/>
    </source>
</evidence>
<keyword evidence="8" id="KW-1208">Phospholipid metabolism</keyword>
<dbReference type="InterPro" id="IPR050187">
    <property type="entry name" value="Lipid_Phosphate_FormReg"/>
</dbReference>
<dbReference type="Proteomes" id="UP000580797">
    <property type="component" value="Unassembled WGS sequence"/>
</dbReference>
<keyword evidence="7" id="KW-0444">Lipid biosynthesis</keyword>
<keyword evidence="6" id="KW-0067">ATP-binding</keyword>
<gene>
    <name evidence="10" type="ORF">BHE16_07855</name>
    <name evidence="11" type="ORF">HD598_001414</name>
</gene>
<dbReference type="Proteomes" id="UP000183530">
    <property type="component" value="Chromosome"/>
</dbReference>
<dbReference type="KEGG" id="nae:BHE16_07855"/>
<comment type="cofactor">
    <cofactor evidence="1">
        <name>Mg(2+)</name>
        <dbReference type="ChEBI" id="CHEBI:18420"/>
    </cofactor>
</comment>
<sequence length="327" mass="35726">MSTREQRFAVILNPSKNGATKLQTQFSAAVKDAGFEEPGFFETTVDDPGRQMTLDAIEAGYTVIVAAGGDGTVREVAEVLAQRETPEGEEPLQMAILPLGTGNLLARNLEINVDDLRESISGAVHGEARAIDAVRIDLERPSGEIDEHVFLVMGGVGIDAEVMDDTRDDLKKKVGPLAYVEAGFRKIQGSNVPISFKVGDGNWEKRNVRSVIFANCGKLQGGFDFVPNAKVDDGLMDLVVMTPRSPVDWARIFVKTVVRVKRRIPVIEYFQGEQFSLRSVEPILAQLDGDPVGEVMGIRARILPNSLNVRVADAPRWPGALGNVFRR</sequence>
<dbReference type="InterPro" id="IPR017438">
    <property type="entry name" value="ATP-NAD_kinase_N"/>
</dbReference>
<dbReference type="InterPro" id="IPR016064">
    <property type="entry name" value="NAD/diacylglycerol_kinase_sf"/>
</dbReference>
<evidence type="ECO:0000256" key="8">
    <source>
        <dbReference type="ARBA" id="ARBA00023264"/>
    </source>
</evidence>
<evidence type="ECO:0000313" key="12">
    <source>
        <dbReference type="Proteomes" id="UP000183530"/>
    </source>
</evidence>
<dbReference type="PANTHER" id="PTHR12358:SF54">
    <property type="entry name" value="SPHINGOSINE KINASE RELATED PROTEIN"/>
    <property type="match status" value="1"/>
</dbReference>
<keyword evidence="4" id="KW-0547">Nucleotide-binding</keyword>
<dbReference type="EMBL" id="JACHDR010000001">
    <property type="protein sequence ID" value="MBB5512727.1"/>
    <property type="molecule type" value="Genomic_DNA"/>
</dbReference>
<evidence type="ECO:0000313" key="11">
    <source>
        <dbReference type="EMBL" id="MBB5512727.1"/>
    </source>
</evidence>
<dbReference type="STRING" id="556325.BHE16_07855"/>
<organism evidence="10 12">
    <name type="scientific">Neomicrococcus aestuarii</name>
    <dbReference type="NCBI Taxonomy" id="556325"/>
    <lineage>
        <taxon>Bacteria</taxon>
        <taxon>Bacillati</taxon>
        <taxon>Actinomycetota</taxon>
        <taxon>Actinomycetes</taxon>
        <taxon>Micrococcales</taxon>
        <taxon>Micrococcaceae</taxon>
        <taxon>Neomicrococcus</taxon>
    </lineage>
</organism>
<evidence type="ECO:0000256" key="4">
    <source>
        <dbReference type="ARBA" id="ARBA00022741"/>
    </source>
</evidence>
<keyword evidence="12" id="KW-1185">Reference proteome</keyword>
<dbReference type="GO" id="GO:0008654">
    <property type="term" value="P:phospholipid biosynthetic process"/>
    <property type="evidence" value="ECO:0007669"/>
    <property type="project" value="UniProtKB-KW"/>
</dbReference>
<evidence type="ECO:0000256" key="3">
    <source>
        <dbReference type="ARBA" id="ARBA00022679"/>
    </source>
</evidence>
<dbReference type="SMART" id="SM00046">
    <property type="entry name" value="DAGKc"/>
    <property type="match status" value="1"/>
</dbReference>
<evidence type="ECO:0000313" key="10">
    <source>
        <dbReference type="EMBL" id="APF40935.1"/>
    </source>
</evidence>
<dbReference type="EMBL" id="CP018135">
    <property type="protein sequence ID" value="APF40935.1"/>
    <property type="molecule type" value="Genomic_DNA"/>
</dbReference>
<dbReference type="GO" id="GO:0016301">
    <property type="term" value="F:kinase activity"/>
    <property type="evidence" value="ECO:0007669"/>
    <property type="project" value="UniProtKB-KW"/>
</dbReference>
<name>A0A1L2ZND6_9MICC</name>
<evidence type="ECO:0000256" key="1">
    <source>
        <dbReference type="ARBA" id="ARBA00001946"/>
    </source>
</evidence>
<evidence type="ECO:0000313" key="13">
    <source>
        <dbReference type="Proteomes" id="UP000580797"/>
    </source>
</evidence>
<accession>A0A1L2ZND6</accession>
<evidence type="ECO:0000256" key="7">
    <source>
        <dbReference type="ARBA" id="ARBA00023209"/>
    </source>
</evidence>
<comment type="similarity">
    <text evidence="2">Belongs to the diacylglycerol/lipid kinase family.</text>
</comment>
<dbReference type="PROSITE" id="PS50146">
    <property type="entry name" value="DAGK"/>
    <property type="match status" value="1"/>
</dbReference>
<protein>
    <submittedName>
        <fullName evidence="11">Diacylglycerol kinase family enzyme</fullName>
    </submittedName>
</protein>
<dbReference type="AlphaFoldDB" id="A0A1L2ZND6"/>
<keyword evidence="7" id="KW-0443">Lipid metabolism</keyword>
<reference evidence="11 13" key="2">
    <citation type="submission" date="2020-08" db="EMBL/GenBank/DDBJ databases">
        <title>Sequencing the genomes of 1000 actinobacteria strains.</title>
        <authorList>
            <person name="Klenk H.-P."/>
        </authorList>
    </citation>
    <scope>NUCLEOTIDE SEQUENCE [LARGE SCALE GENOMIC DNA]</scope>
    <source>
        <strain evidence="11 13">DSM 105783</strain>
    </source>
</reference>
<keyword evidence="7" id="KW-0594">Phospholipid biosynthesis</keyword>
<dbReference type="Gene3D" id="2.60.200.40">
    <property type="match status" value="1"/>
</dbReference>
<reference evidence="10 12" key="1">
    <citation type="submission" date="2016-11" db="EMBL/GenBank/DDBJ databases">
        <title>Genome sequencing of Zhihengliuella aestuarii B18 antagonistic to Plasmodiophora brassicae.</title>
        <authorList>
            <person name="Luo Y."/>
        </authorList>
    </citation>
    <scope>NUCLEOTIDE SEQUENCE [LARGE SCALE GENOMIC DNA]</scope>
    <source>
        <strain evidence="10 12">B18</strain>
    </source>
</reference>
<dbReference type="SUPFAM" id="SSF111331">
    <property type="entry name" value="NAD kinase/diacylglycerol kinase-like"/>
    <property type="match status" value="1"/>
</dbReference>
<dbReference type="InterPro" id="IPR045540">
    <property type="entry name" value="YegS/DAGK_C"/>
</dbReference>
<proteinExistence type="inferred from homology"/>
<feature type="domain" description="DAGKc" evidence="9">
    <location>
        <begin position="3"/>
        <end position="140"/>
    </location>
</feature>
<keyword evidence="5 11" id="KW-0418">Kinase</keyword>
<dbReference type="InterPro" id="IPR001206">
    <property type="entry name" value="Diacylglycerol_kinase_cat_dom"/>
</dbReference>